<feature type="region of interest" description="Disordered" evidence="1">
    <location>
        <begin position="42"/>
        <end position="69"/>
    </location>
</feature>
<evidence type="ECO:0000313" key="3">
    <source>
        <dbReference type="EMBL" id="RKP09191.1"/>
    </source>
</evidence>
<proteinExistence type="predicted"/>
<accession>A0A4P9XUD3</accession>
<dbReference type="AlphaFoldDB" id="A0A4P9XUD3"/>
<sequence>MPFAEPDFGLAFPLPNTLNALGSSEEAAAQRPARNGAYEQIPAADQLTDDSDDQDTLRAGAEDTSDAESLLELTPEEANRLVNVLAEGVVDWSRSSTTPHSRANGSTDAPRASRSRALSHLFSRSGLSAVIHGQGQARPDQSYRQDDVHDENEPLANRMSTPRGEQSTMIQLNDMSTSPLAHTRASDGAMRFFVEERQRLRHLVIRAVALLSLISAVTGVTLYFNGSFDDEKGAVDLSSRTWALYVAFLIFNAVLVSLLLMAYGVRIAELHMNATVEVETAATAQLLERYRQHRRRQIRRMQRRSHRRRNNGDDDDEMADGESDTPLAQQMAYERRRLNRRRGRGPAVQRQHQQQTLDVDPTLLAPPPPTYAEASMDPPAYDTIKDILPNSANTASEQRDAVGTQPGPSSHHNVSSPSLADTHSTGDDETDSSTLAHQPEQ</sequence>
<feature type="compositionally biased region" description="Polar residues" evidence="1">
    <location>
        <begin position="432"/>
        <end position="441"/>
    </location>
</feature>
<keyword evidence="2" id="KW-0472">Membrane</keyword>
<gene>
    <name evidence="3" type="ORF">THASP1DRAFT_29013</name>
</gene>
<dbReference type="OrthoDB" id="10672359at2759"/>
<name>A0A4P9XUD3_9FUNG</name>
<organism evidence="3 4">
    <name type="scientific">Thamnocephalis sphaerospora</name>
    <dbReference type="NCBI Taxonomy" id="78915"/>
    <lineage>
        <taxon>Eukaryota</taxon>
        <taxon>Fungi</taxon>
        <taxon>Fungi incertae sedis</taxon>
        <taxon>Zoopagomycota</taxon>
        <taxon>Zoopagomycotina</taxon>
        <taxon>Zoopagomycetes</taxon>
        <taxon>Zoopagales</taxon>
        <taxon>Sigmoideomycetaceae</taxon>
        <taxon>Thamnocephalis</taxon>
    </lineage>
</organism>
<feature type="transmembrane region" description="Helical" evidence="2">
    <location>
        <begin position="203"/>
        <end position="224"/>
    </location>
</feature>
<feature type="region of interest" description="Disordered" evidence="1">
    <location>
        <begin position="132"/>
        <end position="164"/>
    </location>
</feature>
<feature type="compositionally biased region" description="Polar residues" evidence="1">
    <location>
        <begin position="94"/>
        <end position="107"/>
    </location>
</feature>
<evidence type="ECO:0008006" key="5">
    <source>
        <dbReference type="Google" id="ProtNLM"/>
    </source>
</evidence>
<evidence type="ECO:0000256" key="2">
    <source>
        <dbReference type="SAM" id="Phobius"/>
    </source>
</evidence>
<protein>
    <recommendedName>
        <fullName evidence="5">Transmembrane protein</fullName>
    </recommendedName>
</protein>
<evidence type="ECO:0000313" key="4">
    <source>
        <dbReference type="Proteomes" id="UP000271241"/>
    </source>
</evidence>
<feature type="compositionally biased region" description="Polar residues" evidence="1">
    <location>
        <begin position="406"/>
        <end position="423"/>
    </location>
</feature>
<feature type="region of interest" description="Disordered" evidence="1">
    <location>
        <begin position="94"/>
        <end position="116"/>
    </location>
</feature>
<keyword evidence="2" id="KW-0812">Transmembrane</keyword>
<feature type="transmembrane region" description="Helical" evidence="2">
    <location>
        <begin position="244"/>
        <end position="265"/>
    </location>
</feature>
<evidence type="ECO:0000256" key="1">
    <source>
        <dbReference type="SAM" id="MobiDB-lite"/>
    </source>
</evidence>
<feature type="region of interest" description="Disordered" evidence="1">
    <location>
        <begin position="295"/>
        <end position="441"/>
    </location>
</feature>
<feature type="compositionally biased region" description="Acidic residues" evidence="1">
    <location>
        <begin position="313"/>
        <end position="323"/>
    </location>
</feature>
<keyword evidence="4" id="KW-1185">Reference proteome</keyword>
<dbReference type="Proteomes" id="UP000271241">
    <property type="component" value="Unassembled WGS sequence"/>
</dbReference>
<keyword evidence="2" id="KW-1133">Transmembrane helix</keyword>
<feature type="compositionally biased region" description="Basic residues" evidence="1">
    <location>
        <begin position="295"/>
        <end position="309"/>
    </location>
</feature>
<dbReference type="EMBL" id="KZ992533">
    <property type="protein sequence ID" value="RKP09191.1"/>
    <property type="molecule type" value="Genomic_DNA"/>
</dbReference>
<reference evidence="4" key="1">
    <citation type="journal article" date="2018" name="Nat. Microbiol.">
        <title>Leveraging single-cell genomics to expand the fungal tree of life.</title>
        <authorList>
            <person name="Ahrendt S.R."/>
            <person name="Quandt C.A."/>
            <person name="Ciobanu D."/>
            <person name="Clum A."/>
            <person name="Salamov A."/>
            <person name="Andreopoulos B."/>
            <person name="Cheng J.F."/>
            <person name="Woyke T."/>
            <person name="Pelin A."/>
            <person name="Henrissat B."/>
            <person name="Reynolds N.K."/>
            <person name="Benny G.L."/>
            <person name="Smith M.E."/>
            <person name="James T.Y."/>
            <person name="Grigoriev I.V."/>
        </authorList>
    </citation>
    <scope>NUCLEOTIDE SEQUENCE [LARGE SCALE GENOMIC DNA]</scope>
    <source>
        <strain evidence="4">RSA 1356</strain>
    </source>
</reference>